<comment type="caution">
    <text evidence="1">The sequence shown here is derived from an EMBL/GenBank/DDBJ whole genome shotgun (WGS) entry which is preliminary data.</text>
</comment>
<protein>
    <submittedName>
        <fullName evidence="1">Uncharacterized protein</fullName>
    </submittedName>
</protein>
<sequence>MKNLFKTIRNYHLSFGRYYPHSTLNYYYKIKDLLKYQEKVKELLKELAIPETYYLGYLNFFKKAYSLVKKKRFFILEDLIKKEVLKNKLEKEVLKAIYFLLLKSEKKILKMDKGNIF</sequence>
<gene>
    <name evidence="1" type="ORF">ENV79_00625</name>
</gene>
<organism evidence="1">
    <name type="scientific">candidate division WOR-3 bacterium</name>
    <dbReference type="NCBI Taxonomy" id="2052148"/>
    <lineage>
        <taxon>Bacteria</taxon>
        <taxon>Bacteria division WOR-3</taxon>
    </lineage>
</organism>
<reference evidence="1" key="1">
    <citation type="journal article" date="2020" name="mSystems">
        <title>Genome- and Community-Level Interaction Insights into Carbon Utilization and Element Cycling Functions of Hydrothermarchaeota in Hydrothermal Sediment.</title>
        <authorList>
            <person name="Zhou Z."/>
            <person name="Liu Y."/>
            <person name="Xu W."/>
            <person name="Pan J."/>
            <person name="Luo Z.H."/>
            <person name="Li M."/>
        </authorList>
    </citation>
    <scope>NUCLEOTIDE SEQUENCE [LARGE SCALE GENOMIC DNA]</scope>
    <source>
        <strain evidence="1">SpSt-791</strain>
    </source>
</reference>
<accession>A0A7V6CMJ3</accession>
<dbReference type="AlphaFoldDB" id="A0A7V6CMJ3"/>
<name>A0A7V6CMJ3_UNCW3</name>
<dbReference type="EMBL" id="DTHS01000008">
    <property type="protein sequence ID" value="HHR48140.1"/>
    <property type="molecule type" value="Genomic_DNA"/>
</dbReference>
<evidence type="ECO:0000313" key="1">
    <source>
        <dbReference type="EMBL" id="HHR48140.1"/>
    </source>
</evidence>
<proteinExistence type="predicted"/>